<proteinExistence type="predicted"/>
<accession>A0AAV0VP84</accession>
<dbReference type="AlphaFoldDB" id="A0AAV0VP84"/>
<reference evidence="1 2" key="1">
    <citation type="submission" date="2023-01" db="EMBL/GenBank/DDBJ databases">
        <authorList>
            <person name="Whitehead M."/>
        </authorList>
    </citation>
    <scope>NUCLEOTIDE SEQUENCE [LARGE SCALE GENOMIC DNA]</scope>
</reference>
<evidence type="ECO:0000313" key="1">
    <source>
        <dbReference type="EMBL" id="CAI6343546.1"/>
    </source>
</evidence>
<organism evidence="1 2">
    <name type="scientific">Macrosiphum euphorbiae</name>
    <name type="common">potato aphid</name>
    <dbReference type="NCBI Taxonomy" id="13131"/>
    <lineage>
        <taxon>Eukaryota</taxon>
        <taxon>Metazoa</taxon>
        <taxon>Ecdysozoa</taxon>
        <taxon>Arthropoda</taxon>
        <taxon>Hexapoda</taxon>
        <taxon>Insecta</taxon>
        <taxon>Pterygota</taxon>
        <taxon>Neoptera</taxon>
        <taxon>Paraneoptera</taxon>
        <taxon>Hemiptera</taxon>
        <taxon>Sternorrhyncha</taxon>
        <taxon>Aphidomorpha</taxon>
        <taxon>Aphidoidea</taxon>
        <taxon>Aphididae</taxon>
        <taxon>Macrosiphini</taxon>
        <taxon>Macrosiphum</taxon>
    </lineage>
</organism>
<dbReference type="EMBL" id="CARXXK010000001">
    <property type="protein sequence ID" value="CAI6343546.1"/>
    <property type="molecule type" value="Genomic_DNA"/>
</dbReference>
<dbReference type="Proteomes" id="UP001160148">
    <property type="component" value="Unassembled WGS sequence"/>
</dbReference>
<comment type="caution">
    <text evidence="1">The sequence shown here is derived from an EMBL/GenBank/DDBJ whole genome shotgun (WGS) entry which is preliminary data.</text>
</comment>
<name>A0AAV0VP84_9HEMI</name>
<gene>
    <name evidence="1" type="ORF">MEUPH1_LOCUS799</name>
</gene>
<evidence type="ECO:0000313" key="2">
    <source>
        <dbReference type="Proteomes" id="UP001160148"/>
    </source>
</evidence>
<protein>
    <submittedName>
        <fullName evidence="1">Uncharacterized protein</fullName>
    </submittedName>
</protein>
<sequence length="81" mass="9105">MSIIYYINIVTPLGKFNEPTEPPAADWLAKLDSSMIHSYYYYYNAWFPPLPLHENRWIDDDAAAAVFLVAGGSCSTTSDVV</sequence>
<keyword evidence="2" id="KW-1185">Reference proteome</keyword>